<dbReference type="Gene3D" id="1.10.10.160">
    <property type="match status" value="1"/>
</dbReference>
<keyword evidence="7" id="KW-0413">Isomerase</keyword>
<evidence type="ECO:0000256" key="8">
    <source>
        <dbReference type="ARBA" id="ARBA00034617"/>
    </source>
</evidence>
<dbReference type="InterPro" id="IPR027417">
    <property type="entry name" value="P-loop_NTPase"/>
</dbReference>
<gene>
    <name evidence="13" type="ordered locus">Desde_0543</name>
</gene>
<dbReference type="InterPro" id="IPR013986">
    <property type="entry name" value="DExx_box_DNA_helicase_dom_sf"/>
</dbReference>
<dbReference type="PANTHER" id="PTHR11070">
    <property type="entry name" value="UVRD / RECB / PCRA DNA HELICASE FAMILY MEMBER"/>
    <property type="match status" value="1"/>
</dbReference>
<dbReference type="OrthoDB" id="9810135at2"/>
<dbReference type="GO" id="GO:0000725">
    <property type="term" value="P:recombinational repair"/>
    <property type="evidence" value="ECO:0007669"/>
    <property type="project" value="TreeGrafter"/>
</dbReference>
<keyword evidence="3 11" id="KW-0378">Hydrolase</keyword>
<dbReference type="Proteomes" id="UP000006053">
    <property type="component" value="Chromosome"/>
</dbReference>
<evidence type="ECO:0000256" key="5">
    <source>
        <dbReference type="ARBA" id="ARBA00022840"/>
    </source>
</evidence>
<evidence type="ECO:0000256" key="1">
    <source>
        <dbReference type="ARBA" id="ARBA00009922"/>
    </source>
</evidence>
<keyword evidence="6" id="KW-0238">DNA-binding</keyword>
<dbReference type="eggNOG" id="COG0210">
    <property type="taxonomic scope" value="Bacteria"/>
</dbReference>
<dbReference type="HOGENOM" id="CLU_004585_5_10_9"/>
<feature type="domain" description="UvrD-like helicase ATP-binding" evidence="12">
    <location>
        <begin position="11"/>
        <end position="285"/>
    </location>
</feature>
<dbReference type="PANTHER" id="PTHR11070:SF2">
    <property type="entry name" value="ATP-DEPENDENT DNA HELICASE SRS2"/>
    <property type="match status" value="1"/>
</dbReference>
<evidence type="ECO:0000259" key="12">
    <source>
        <dbReference type="PROSITE" id="PS51198"/>
    </source>
</evidence>
<evidence type="ECO:0000256" key="2">
    <source>
        <dbReference type="ARBA" id="ARBA00022741"/>
    </source>
</evidence>
<dbReference type="KEGG" id="ddh:Desde_0543"/>
<name>I4A4W7_DESDJ</name>
<sequence length="604" mass="69730">MNEYFKIKLSQISDDEKQIEAYNSTGNTVVIAGPGSGKTTVLTLKVMRLLSEVITPPRGLACLTFSREASREFQERLKLLGLQRRGNVFLGTVHSFCLSEVLMPFAKLYPNYGIPYPIKIISDSKRKRLFQRIKKQIPDELTIEEMDKERTRDISGFSKVSIPSYDVALRVAVAFERELFSRGYIDYISMVKIATMLIQNEAYVQQALEAKFPWLVIDEYQDLGKPLHEMVLSLLQSTNIKIFAVGDADQSIYDFQGASPEYLVELSEWKSINQCIRLMNNYRSAKGIIEASETVLNIKRNYKARGALKDYPANIEFFVCEEGMDEQYQVATSIIEDCIAEGIPFHEIAILAGYNNQLKDLGKLCQSKGIPYYLAKQDFIRSDFIKWMENCAAWVSSSRKVLFDDIFEYWDFLLMQHRQSIDYDNGILAKRNLYTILDKSRHYANTLVQWFDFVLDSLQIETLLHDSEIYPDEIENLKKLNELLSDELYTDFSLGQFTNLGLPENQVVLSTRHGAKGLEFDIVIMLGMEEGSFPYYKNTSQREIDEAHRLCFVSVSRARKKCILVRSKTLIIPKKDGTWWNKPCEPSRFWNMLYSRHSQINGYS</sequence>
<dbReference type="EMBL" id="CP003348">
    <property type="protein sequence ID" value="AFL99001.1"/>
    <property type="molecule type" value="Genomic_DNA"/>
</dbReference>
<keyword evidence="2 11" id="KW-0547">Nucleotide-binding</keyword>
<dbReference type="Pfam" id="PF00580">
    <property type="entry name" value="UvrD-helicase"/>
    <property type="match status" value="1"/>
</dbReference>
<dbReference type="InterPro" id="IPR014017">
    <property type="entry name" value="DNA_helicase_UvrD-like_C"/>
</dbReference>
<dbReference type="AlphaFoldDB" id="I4A4W7"/>
<dbReference type="RefSeq" id="WP_014792495.1">
    <property type="nucleotide sequence ID" value="NC_018017.1"/>
</dbReference>
<dbReference type="GO" id="GO:0005524">
    <property type="term" value="F:ATP binding"/>
    <property type="evidence" value="ECO:0007669"/>
    <property type="project" value="UniProtKB-UniRule"/>
</dbReference>
<dbReference type="InterPro" id="IPR014016">
    <property type="entry name" value="UvrD-like_ATP-bd"/>
</dbReference>
<evidence type="ECO:0000256" key="10">
    <source>
        <dbReference type="ARBA" id="ARBA00048988"/>
    </source>
</evidence>
<dbReference type="EC" id="5.6.2.4" evidence="9"/>
<dbReference type="GO" id="GO:0003677">
    <property type="term" value="F:DNA binding"/>
    <property type="evidence" value="ECO:0007669"/>
    <property type="project" value="UniProtKB-KW"/>
</dbReference>
<dbReference type="PROSITE" id="PS51198">
    <property type="entry name" value="UVRD_HELICASE_ATP_BIND"/>
    <property type="match status" value="1"/>
</dbReference>
<reference evidence="13 14" key="2">
    <citation type="journal article" date="2015" name="J. Bacteriol.">
        <title>Genomic, proteomic, and biochemical analysis of the organohalide respiratory pathway in Desulfitobacterium dehalogenans.</title>
        <authorList>
            <person name="Kruse T."/>
            <person name="van de Pas B.A."/>
            <person name="Atteia A."/>
            <person name="Krab K."/>
            <person name="Hagen W.R."/>
            <person name="Goodwin L."/>
            <person name="Chain P."/>
            <person name="Boeren S."/>
            <person name="Maphosa F."/>
            <person name="Schraa G."/>
            <person name="de Vos W.M."/>
            <person name="van der Oost J."/>
            <person name="Smidt H."/>
            <person name="Stams A.J."/>
        </authorList>
    </citation>
    <scope>NUCLEOTIDE SEQUENCE [LARGE SCALE GENOMIC DNA]</scope>
    <source>
        <strain evidence="14">ATCC 51507 / DSM 9161 / JW/IU-DC1</strain>
    </source>
</reference>
<protein>
    <recommendedName>
        <fullName evidence="9">DNA 3'-5' helicase</fullName>
        <ecNumber evidence="9">5.6.2.4</ecNumber>
    </recommendedName>
</protein>
<evidence type="ECO:0000313" key="14">
    <source>
        <dbReference type="Proteomes" id="UP000006053"/>
    </source>
</evidence>
<evidence type="ECO:0000256" key="11">
    <source>
        <dbReference type="PROSITE-ProRule" id="PRU00560"/>
    </source>
</evidence>
<proteinExistence type="inferred from homology"/>
<comment type="catalytic activity">
    <reaction evidence="10">
        <text>ATP + H2O = ADP + phosphate + H(+)</text>
        <dbReference type="Rhea" id="RHEA:13065"/>
        <dbReference type="ChEBI" id="CHEBI:15377"/>
        <dbReference type="ChEBI" id="CHEBI:15378"/>
        <dbReference type="ChEBI" id="CHEBI:30616"/>
        <dbReference type="ChEBI" id="CHEBI:43474"/>
        <dbReference type="ChEBI" id="CHEBI:456216"/>
        <dbReference type="EC" id="5.6.2.4"/>
    </reaction>
</comment>
<dbReference type="Gene3D" id="1.10.486.10">
    <property type="entry name" value="PCRA, domain 4"/>
    <property type="match status" value="2"/>
</dbReference>
<evidence type="ECO:0000313" key="13">
    <source>
        <dbReference type="EMBL" id="AFL99001.1"/>
    </source>
</evidence>
<feature type="binding site" evidence="11">
    <location>
        <begin position="32"/>
        <end position="39"/>
    </location>
    <ligand>
        <name>ATP</name>
        <dbReference type="ChEBI" id="CHEBI:30616"/>
    </ligand>
</feature>
<reference evidence="14" key="1">
    <citation type="submission" date="2012-06" db="EMBL/GenBank/DDBJ databases">
        <title>Complete sequence of Desulfitobacterium dehalogenans ATCC 51507.</title>
        <authorList>
            <person name="Lucas S."/>
            <person name="Han J."/>
            <person name="Lapidus A."/>
            <person name="Cheng J.-F."/>
            <person name="Goodwin L."/>
            <person name="Pitluck S."/>
            <person name="Peters L."/>
            <person name="Ovchinnikova G."/>
            <person name="Teshima H."/>
            <person name="Detter J.C."/>
            <person name="Han C."/>
            <person name="Tapia R."/>
            <person name="Land M."/>
            <person name="Hauser L."/>
            <person name="Kyrpides N."/>
            <person name="Ivanova N."/>
            <person name="Pagani I."/>
            <person name="Kruse T."/>
            <person name="de Vos W.M."/>
            <person name="Smidt H."/>
            <person name="Woyke T."/>
        </authorList>
    </citation>
    <scope>NUCLEOTIDE SEQUENCE [LARGE SCALE GENOMIC DNA]</scope>
    <source>
        <strain evidence="14">ATCC 51507 / DSM 9161 / JW/IU-DC1</strain>
    </source>
</reference>
<dbReference type="Gene3D" id="3.40.50.300">
    <property type="entry name" value="P-loop containing nucleotide triphosphate hydrolases"/>
    <property type="match status" value="3"/>
</dbReference>
<comment type="catalytic activity">
    <reaction evidence="8">
        <text>Couples ATP hydrolysis with the unwinding of duplex DNA by translocating in the 3'-5' direction.</text>
        <dbReference type="EC" id="5.6.2.4"/>
    </reaction>
</comment>
<evidence type="ECO:0000256" key="4">
    <source>
        <dbReference type="ARBA" id="ARBA00022806"/>
    </source>
</evidence>
<dbReference type="STRING" id="756499.Desde_0543"/>
<evidence type="ECO:0000256" key="6">
    <source>
        <dbReference type="ARBA" id="ARBA00023125"/>
    </source>
</evidence>
<dbReference type="Pfam" id="PF13361">
    <property type="entry name" value="UvrD_C"/>
    <property type="match status" value="2"/>
</dbReference>
<keyword evidence="4 11" id="KW-0347">Helicase</keyword>
<keyword evidence="14" id="KW-1185">Reference proteome</keyword>
<dbReference type="GO" id="GO:0016887">
    <property type="term" value="F:ATP hydrolysis activity"/>
    <property type="evidence" value="ECO:0007669"/>
    <property type="project" value="RHEA"/>
</dbReference>
<keyword evidence="5 11" id="KW-0067">ATP-binding</keyword>
<evidence type="ECO:0000256" key="3">
    <source>
        <dbReference type="ARBA" id="ARBA00022801"/>
    </source>
</evidence>
<dbReference type="CDD" id="cd17932">
    <property type="entry name" value="DEXQc_UvrD"/>
    <property type="match status" value="1"/>
</dbReference>
<evidence type="ECO:0000256" key="7">
    <source>
        <dbReference type="ARBA" id="ARBA00023235"/>
    </source>
</evidence>
<dbReference type="SUPFAM" id="SSF52540">
    <property type="entry name" value="P-loop containing nucleoside triphosphate hydrolases"/>
    <property type="match status" value="1"/>
</dbReference>
<organism evidence="13 14">
    <name type="scientific">Desulfitobacterium dehalogenans (strain ATCC 51507 / DSM 9161 / JW/IU-DC1)</name>
    <dbReference type="NCBI Taxonomy" id="756499"/>
    <lineage>
        <taxon>Bacteria</taxon>
        <taxon>Bacillati</taxon>
        <taxon>Bacillota</taxon>
        <taxon>Clostridia</taxon>
        <taxon>Eubacteriales</taxon>
        <taxon>Desulfitobacteriaceae</taxon>
        <taxon>Desulfitobacterium</taxon>
    </lineage>
</organism>
<dbReference type="GO" id="GO:0043138">
    <property type="term" value="F:3'-5' DNA helicase activity"/>
    <property type="evidence" value="ECO:0007669"/>
    <property type="project" value="UniProtKB-EC"/>
</dbReference>
<comment type="similarity">
    <text evidence="1">Belongs to the helicase family. UvrD subfamily.</text>
</comment>
<dbReference type="InterPro" id="IPR000212">
    <property type="entry name" value="DNA_helicase_UvrD/REP"/>
</dbReference>
<accession>I4A4W7</accession>
<evidence type="ECO:0000256" key="9">
    <source>
        <dbReference type="ARBA" id="ARBA00034808"/>
    </source>
</evidence>